<dbReference type="RefSeq" id="WP_054884833.1">
    <property type="nucleotide sequence ID" value="NZ_JADTWD010000049.1"/>
</dbReference>
<dbReference type="InterPro" id="IPR032750">
    <property type="entry name" value="TnsD_C"/>
</dbReference>
<comment type="caution">
    <text evidence="3">The sequence shown here is derived from an EMBL/GenBank/DDBJ whole genome shotgun (WGS) entry which is preliminary data.</text>
</comment>
<reference evidence="3 4" key="1">
    <citation type="submission" date="2016-08" db="EMBL/GenBank/DDBJ databases">
        <authorList>
            <person name="Seilhamer J.J."/>
        </authorList>
    </citation>
    <scope>NUCLEOTIDE SEQUENCE [LARGE SCALE GENOMIC DNA]</scope>
    <source>
        <strain evidence="3 4">KH-21-114</strain>
    </source>
</reference>
<feature type="domain" description="TniQ" evidence="1">
    <location>
        <begin position="7"/>
        <end position="158"/>
    </location>
</feature>
<dbReference type="InterPro" id="IPR009492">
    <property type="entry name" value="TniQ"/>
</dbReference>
<sequence>MADLLLCFPKPFPDESLYSLAVRYHKLAANPGYRVTSQELFGSYSRTCGSILPCCLGALSERLGGAISVRQLIERFTLLPLYLPFLNDEKGRDAAILMGGNRGTGLKMALGITASRFLQHASFRYCESCVREDILECGLAYWHRIHQASGVCVCPRHSDVLQAMTFPGGSDWRCMLLPGESAGTPVMDCGDHTGAVAIARMQLWGLDHPDEMKTIQAGNLLRKRLDEMGFIRSGRIREQMLRDFLTRRLRCSPSAAEFEEIVRSADWVFQMLRRHGRIVQPLKFYFLCWLLDLGLEHLKPYRLDADICAGVGVRRDKSQHLMQDDDLHARRIAFAKSANLKCHDKPGYQWLYRNDREWLARYVAANPYHRDQRILVDWQSRDSALALQLAKAKTIILSVDGKPQQVTRAALCRGVINGSALLKMPQNFPMSIGLMADLLESTHDHQLRKIRWAIREYSLTENCAMSVLYRYAGIRISRVSDHEVLRQIRDDRD</sequence>
<feature type="domain" description="Transposon Tn7 transposition protein TnsD C-terminal" evidence="2">
    <location>
        <begin position="339"/>
        <end position="432"/>
    </location>
</feature>
<evidence type="ECO:0000313" key="3">
    <source>
        <dbReference type="EMBL" id="POG04904.1"/>
    </source>
</evidence>
<dbReference type="AlphaFoldDB" id="A0A2S3WV46"/>
<accession>A0A2S3WV46</accession>
<evidence type="ECO:0000313" key="4">
    <source>
        <dbReference type="Proteomes" id="UP000237230"/>
    </source>
</evidence>
<proteinExistence type="predicted"/>
<organism evidence="3 4">
    <name type="scientific">Pseudomonas putida</name>
    <name type="common">Arthrobacter siderocapsulatus</name>
    <dbReference type="NCBI Taxonomy" id="303"/>
    <lineage>
        <taxon>Bacteria</taxon>
        <taxon>Pseudomonadati</taxon>
        <taxon>Pseudomonadota</taxon>
        <taxon>Gammaproteobacteria</taxon>
        <taxon>Pseudomonadales</taxon>
        <taxon>Pseudomonadaceae</taxon>
        <taxon>Pseudomonas</taxon>
    </lineage>
</organism>
<evidence type="ECO:0000259" key="1">
    <source>
        <dbReference type="Pfam" id="PF06527"/>
    </source>
</evidence>
<dbReference type="Pfam" id="PF15978">
    <property type="entry name" value="TnsD"/>
    <property type="match status" value="1"/>
</dbReference>
<dbReference type="EMBL" id="MINH01000021">
    <property type="protein sequence ID" value="POG04904.1"/>
    <property type="molecule type" value="Genomic_DNA"/>
</dbReference>
<protein>
    <submittedName>
        <fullName evidence="3">Uncharacterized protein</fullName>
    </submittedName>
</protein>
<gene>
    <name evidence="3" type="ORF">BGP84_18570</name>
</gene>
<name>A0A2S3WV46_PSEPU</name>
<reference evidence="3 4" key="2">
    <citation type="submission" date="2018-03" db="EMBL/GenBank/DDBJ databases">
        <title>Draft genome of Pseudomonas putida strain KH-21-114.</title>
        <authorList>
            <person name="Yoshizawa S."/>
            <person name="Khan N.H."/>
            <person name="Nishimura M."/>
            <person name="Chiura H.X."/>
            <person name="Ogura Y."/>
            <person name="Hayashi T."/>
            <person name="Kogure K."/>
        </authorList>
    </citation>
    <scope>NUCLEOTIDE SEQUENCE [LARGE SCALE GENOMIC DNA]</scope>
    <source>
        <strain evidence="3 4">KH-21-114</strain>
    </source>
</reference>
<dbReference type="Pfam" id="PF06527">
    <property type="entry name" value="TniQ"/>
    <property type="match status" value="1"/>
</dbReference>
<dbReference type="Proteomes" id="UP000237230">
    <property type="component" value="Unassembled WGS sequence"/>
</dbReference>
<dbReference type="OrthoDB" id="470139at2"/>
<evidence type="ECO:0000259" key="2">
    <source>
        <dbReference type="Pfam" id="PF15978"/>
    </source>
</evidence>